<dbReference type="InterPro" id="IPR036259">
    <property type="entry name" value="MFS_trans_sf"/>
</dbReference>
<gene>
    <name evidence="2" type="ORF">ACFPZ3_10155</name>
</gene>
<dbReference type="EMBL" id="JBHSPA010000013">
    <property type="protein sequence ID" value="MFC5824211.1"/>
    <property type="molecule type" value="Genomic_DNA"/>
</dbReference>
<evidence type="ECO:0000313" key="2">
    <source>
        <dbReference type="EMBL" id="MFC5824211.1"/>
    </source>
</evidence>
<keyword evidence="1" id="KW-0812">Transmembrane</keyword>
<sequence length="144" mass="15137">MRRILRPPFSNAVVAVAFVGVAFGIEGDLLALLITRYLGTRNFGRILGPVQAVFLLGSAFGPLLLGLGYDELGSYDPVIPVLMAILAIEALLIAALGRYIYPAVSGFDQLAARDELAASEVLSGIAESSDPHLASGRPRAQVGD</sequence>
<dbReference type="SUPFAM" id="SSF103473">
    <property type="entry name" value="MFS general substrate transporter"/>
    <property type="match status" value="1"/>
</dbReference>
<reference evidence="3" key="1">
    <citation type="journal article" date="2019" name="Int. J. Syst. Evol. Microbiol.">
        <title>The Global Catalogue of Microorganisms (GCM) 10K type strain sequencing project: providing services to taxonomists for standard genome sequencing and annotation.</title>
        <authorList>
            <consortium name="The Broad Institute Genomics Platform"/>
            <consortium name="The Broad Institute Genome Sequencing Center for Infectious Disease"/>
            <person name="Wu L."/>
            <person name="Ma J."/>
        </authorList>
    </citation>
    <scope>NUCLEOTIDE SEQUENCE [LARGE SCALE GENOMIC DNA]</scope>
    <source>
        <strain evidence="3">CCUG 53903</strain>
    </source>
</reference>
<protein>
    <recommendedName>
        <fullName evidence="4">Major facilitator superfamily (MFS) profile domain-containing protein</fullName>
    </recommendedName>
</protein>
<dbReference type="Proteomes" id="UP001596058">
    <property type="component" value="Unassembled WGS sequence"/>
</dbReference>
<evidence type="ECO:0008006" key="4">
    <source>
        <dbReference type="Google" id="ProtNLM"/>
    </source>
</evidence>
<keyword evidence="3" id="KW-1185">Reference proteome</keyword>
<evidence type="ECO:0000313" key="3">
    <source>
        <dbReference type="Proteomes" id="UP001596058"/>
    </source>
</evidence>
<accession>A0ABW1CHK2</accession>
<name>A0ABW1CHK2_9ACTN</name>
<keyword evidence="1" id="KW-0472">Membrane</keyword>
<dbReference type="RefSeq" id="WP_379513740.1">
    <property type="nucleotide sequence ID" value="NZ_JBHSPA010000013.1"/>
</dbReference>
<evidence type="ECO:0000256" key="1">
    <source>
        <dbReference type="SAM" id="Phobius"/>
    </source>
</evidence>
<organism evidence="2 3">
    <name type="scientific">Nonomuraea insulae</name>
    <dbReference type="NCBI Taxonomy" id="1616787"/>
    <lineage>
        <taxon>Bacteria</taxon>
        <taxon>Bacillati</taxon>
        <taxon>Actinomycetota</taxon>
        <taxon>Actinomycetes</taxon>
        <taxon>Streptosporangiales</taxon>
        <taxon>Streptosporangiaceae</taxon>
        <taxon>Nonomuraea</taxon>
    </lineage>
</organism>
<feature type="transmembrane region" description="Helical" evidence="1">
    <location>
        <begin position="12"/>
        <end position="34"/>
    </location>
</feature>
<feature type="transmembrane region" description="Helical" evidence="1">
    <location>
        <begin position="81"/>
        <end position="101"/>
    </location>
</feature>
<proteinExistence type="predicted"/>
<feature type="transmembrane region" description="Helical" evidence="1">
    <location>
        <begin position="46"/>
        <end position="69"/>
    </location>
</feature>
<comment type="caution">
    <text evidence="2">The sequence shown here is derived from an EMBL/GenBank/DDBJ whole genome shotgun (WGS) entry which is preliminary data.</text>
</comment>
<dbReference type="Gene3D" id="1.20.1250.20">
    <property type="entry name" value="MFS general substrate transporter like domains"/>
    <property type="match status" value="1"/>
</dbReference>
<keyword evidence="1" id="KW-1133">Transmembrane helix</keyword>